<dbReference type="EMBL" id="JBHSSM010000021">
    <property type="protein sequence ID" value="MFC6315785.1"/>
    <property type="molecule type" value="Genomic_DNA"/>
</dbReference>
<proteinExistence type="predicted"/>
<dbReference type="InterPro" id="IPR027417">
    <property type="entry name" value="P-loop_NTPase"/>
</dbReference>
<dbReference type="Pfam" id="PF13671">
    <property type="entry name" value="AAA_33"/>
    <property type="match status" value="1"/>
</dbReference>
<keyword evidence="1" id="KW-0418">Kinase</keyword>
<dbReference type="NCBIfam" id="NF005253">
    <property type="entry name" value="PRK06762.1-4"/>
    <property type="match status" value="1"/>
</dbReference>
<keyword evidence="2" id="KW-1185">Reference proteome</keyword>
<organism evidence="1 2">
    <name type="scientific">Lapidilactobacillus achengensis</name>
    <dbReference type="NCBI Taxonomy" id="2486000"/>
    <lineage>
        <taxon>Bacteria</taxon>
        <taxon>Bacillati</taxon>
        <taxon>Bacillota</taxon>
        <taxon>Bacilli</taxon>
        <taxon>Lactobacillales</taxon>
        <taxon>Lactobacillaceae</taxon>
        <taxon>Lapidilactobacillus</taxon>
    </lineage>
</organism>
<dbReference type="Gene3D" id="3.40.50.300">
    <property type="entry name" value="P-loop containing nucleotide triphosphate hydrolases"/>
    <property type="match status" value="1"/>
</dbReference>
<evidence type="ECO:0000313" key="1">
    <source>
        <dbReference type="EMBL" id="MFC6315785.1"/>
    </source>
</evidence>
<dbReference type="RefSeq" id="WP_164511218.1">
    <property type="nucleotide sequence ID" value="NZ_JBHSSM010000021.1"/>
</dbReference>
<sequence length="168" mass="18696">MAMGAQLIIIRGNSASGKTTTAQQLQLALQPAATLLIPQDVVRRDMLHAPDKSGNLALALIRDLAEFGRQNCRYVILEGILKKSVYGEMLQDISATFATPPLVYYFDLSFAETVRRHATQANASSFGRVELTQWWQAHDQLETEHERLFTSAETLAQRVRLILADLGV</sequence>
<dbReference type="GO" id="GO:0016301">
    <property type="term" value="F:kinase activity"/>
    <property type="evidence" value="ECO:0007669"/>
    <property type="project" value="UniProtKB-KW"/>
</dbReference>
<comment type="caution">
    <text evidence="1">The sequence shown here is derived from an EMBL/GenBank/DDBJ whole genome shotgun (WGS) entry which is preliminary data.</text>
</comment>
<name>A0ABW1UP84_9LACO</name>
<dbReference type="NCBIfam" id="NF005255">
    <property type="entry name" value="PRK06762.2-2"/>
    <property type="match status" value="1"/>
</dbReference>
<protein>
    <submittedName>
        <fullName evidence="1">Kinase</fullName>
    </submittedName>
</protein>
<dbReference type="Proteomes" id="UP001596310">
    <property type="component" value="Unassembled WGS sequence"/>
</dbReference>
<dbReference type="SUPFAM" id="SSF52540">
    <property type="entry name" value="P-loop containing nucleoside triphosphate hydrolases"/>
    <property type="match status" value="1"/>
</dbReference>
<accession>A0ABW1UP84</accession>
<evidence type="ECO:0000313" key="2">
    <source>
        <dbReference type="Proteomes" id="UP001596310"/>
    </source>
</evidence>
<keyword evidence="1" id="KW-0808">Transferase</keyword>
<gene>
    <name evidence="1" type="ORF">ACFQHW_09450</name>
</gene>
<reference evidence="2" key="1">
    <citation type="journal article" date="2019" name="Int. J. Syst. Evol. Microbiol.">
        <title>The Global Catalogue of Microorganisms (GCM) 10K type strain sequencing project: providing services to taxonomists for standard genome sequencing and annotation.</title>
        <authorList>
            <consortium name="The Broad Institute Genomics Platform"/>
            <consortium name="The Broad Institute Genome Sequencing Center for Infectious Disease"/>
            <person name="Wu L."/>
            <person name="Ma J."/>
        </authorList>
    </citation>
    <scope>NUCLEOTIDE SEQUENCE [LARGE SCALE GENOMIC DNA]</scope>
    <source>
        <strain evidence="2">CCM 8897</strain>
    </source>
</reference>